<proteinExistence type="predicted"/>
<gene>
    <name evidence="1" type="ORF">GCM10007173_03240</name>
</gene>
<dbReference type="RefSeq" id="WP_188683185.1">
    <property type="nucleotide sequence ID" value="NZ_BMKX01000001.1"/>
</dbReference>
<sequence>MEDYSEAKICVRCSLPVKGLALLTNAEIAATGFAILLCRGERSPRVLGFTLGLSSLGHSEVMTVGGTDDEVFALLTHLAEQVTRHGQSFDVGSQCTSVFSDLFFREAPCGLHDLDIVSEICGDEIPTWLQCDEPWSFISLEEEPYAGRG</sequence>
<name>A0ABQ2DAR1_9MICC</name>
<dbReference type="EMBL" id="BMKX01000001">
    <property type="protein sequence ID" value="GGJ47960.1"/>
    <property type="molecule type" value="Genomic_DNA"/>
</dbReference>
<organism evidence="1 2">
    <name type="scientific">Glutamicibacter ardleyensis</name>
    <dbReference type="NCBI Taxonomy" id="225894"/>
    <lineage>
        <taxon>Bacteria</taxon>
        <taxon>Bacillati</taxon>
        <taxon>Actinomycetota</taxon>
        <taxon>Actinomycetes</taxon>
        <taxon>Micrococcales</taxon>
        <taxon>Micrococcaceae</taxon>
        <taxon>Glutamicibacter</taxon>
    </lineage>
</organism>
<evidence type="ECO:0000313" key="1">
    <source>
        <dbReference type="EMBL" id="GGJ47960.1"/>
    </source>
</evidence>
<evidence type="ECO:0000313" key="2">
    <source>
        <dbReference type="Proteomes" id="UP000606115"/>
    </source>
</evidence>
<evidence type="ECO:0008006" key="3">
    <source>
        <dbReference type="Google" id="ProtNLM"/>
    </source>
</evidence>
<reference evidence="2" key="1">
    <citation type="journal article" date="2019" name="Int. J. Syst. Evol. Microbiol.">
        <title>The Global Catalogue of Microorganisms (GCM) 10K type strain sequencing project: providing services to taxonomists for standard genome sequencing and annotation.</title>
        <authorList>
            <consortium name="The Broad Institute Genomics Platform"/>
            <consortium name="The Broad Institute Genome Sequencing Center for Infectious Disease"/>
            <person name="Wu L."/>
            <person name="Ma J."/>
        </authorList>
    </citation>
    <scope>NUCLEOTIDE SEQUENCE [LARGE SCALE GENOMIC DNA]</scope>
    <source>
        <strain evidence="2">CGMCC 1.3685</strain>
    </source>
</reference>
<protein>
    <recommendedName>
        <fullName evidence="3">DUF4262 domain-containing protein</fullName>
    </recommendedName>
</protein>
<comment type="caution">
    <text evidence="1">The sequence shown here is derived from an EMBL/GenBank/DDBJ whole genome shotgun (WGS) entry which is preliminary data.</text>
</comment>
<keyword evidence="2" id="KW-1185">Reference proteome</keyword>
<accession>A0ABQ2DAR1</accession>
<dbReference type="Proteomes" id="UP000606115">
    <property type="component" value="Unassembled WGS sequence"/>
</dbReference>
<dbReference type="GeneID" id="303302738"/>